<proteinExistence type="predicted"/>
<dbReference type="Proteomes" id="UP000600247">
    <property type="component" value="Unassembled WGS sequence"/>
</dbReference>
<dbReference type="AlphaFoldDB" id="A0A917LVG6"/>
<keyword evidence="2" id="KW-1185">Reference proteome</keyword>
<sequence>MGVGEVGHGKIWGAAARLLAYSEASFAISEGEFVWRTPLGILRTGFAILRRQVRCA</sequence>
<gene>
    <name evidence="1" type="ORF">GCM10010918_12770</name>
</gene>
<accession>A0A917LVG6</accession>
<reference evidence="1 2" key="1">
    <citation type="journal article" date="2014" name="Int. J. Syst. Evol. Microbiol.">
        <title>Complete genome sequence of Corynebacterium casei LMG S-19264T (=DSM 44701T), isolated from a smear-ripened cheese.</title>
        <authorList>
            <consortium name="US DOE Joint Genome Institute (JGI-PGF)"/>
            <person name="Walter F."/>
            <person name="Albersmeier A."/>
            <person name="Kalinowski J."/>
            <person name="Ruckert C."/>
        </authorList>
    </citation>
    <scope>NUCLEOTIDE SEQUENCE [LARGE SCALE GENOMIC DNA]</scope>
    <source>
        <strain evidence="1 2">CGMCC 1.15286</strain>
    </source>
</reference>
<protein>
    <submittedName>
        <fullName evidence="1">Uncharacterized protein</fullName>
    </submittedName>
</protein>
<comment type="caution">
    <text evidence="1">The sequence shown here is derived from an EMBL/GenBank/DDBJ whole genome shotgun (WGS) entry which is preliminary data.</text>
</comment>
<name>A0A917LVG6_9BACL</name>
<dbReference type="EMBL" id="BMHY01000002">
    <property type="protein sequence ID" value="GGG60868.1"/>
    <property type="molecule type" value="Genomic_DNA"/>
</dbReference>
<evidence type="ECO:0000313" key="2">
    <source>
        <dbReference type="Proteomes" id="UP000600247"/>
    </source>
</evidence>
<evidence type="ECO:0000313" key="1">
    <source>
        <dbReference type="EMBL" id="GGG60868.1"/>
    </source>
</evidence>
<organism evidence="1 2">
    <name type="scientific">Paenibacillus radicis</name>
    <name type="common">ex Gao et al. 2016</name>
    <dbReference type="NCBI Taxonomy" id="1737354"/>
    <lineage>
        <taxon>Bacteria</taxon>
        <taxon>Bacillati</taxon>
        <taxon>Bacillota</taxon>
        <taxon>Bacilli</taxon>
        <taxon>Bacillales</taxon>
        <taxon>Paenibacillaceae</taxon>
        <taxon>Paenibacillus</taxon>
    </lineage>
</organism>